<dbReference type="GO" id="GO:0000976">
    <property type="term" value="F:transcription cis-regulatory region binding"/>
    <property type="evidence" value="ECO:0007669"/>
    <property type="project" value="TreeGrafter"/>
</dbReference>
<evidence type="ECO:0000313" key="6">
    <source>
        <dbReference type="Proteomes" id="UP000219621"/>
    </source>
</evidence>
<keyword evidence="6" id="KW-1185">Reference proteome</keyword>
<dbReference type="PROSITE" id="PS01124">
    <property type="entry name" value="HTH_ARAC_FAMILY_2"/>
    <property type="match status" value="1"/>
</dbReference>
<dbReference type="InterPro" id="IPR018060">
    <property type="entry name" value="HTH_AraC"/>
</dbReference>
<dbReference type="EMBL" id="OCNJ01000009">
    <property type="protein sequence ID" value="SOD99665.1"/>
    <property type="molecule type" value="Genomic_DNA"/>
</dbReference>
<dbReference type="Pfam" id="PF12833">
    <property type="entry name" value="HTH_18"/>
    <property type="match status" value="1"/>
</dbReference>
<name>A0A286GVU7_9PROT</name>
<accession>A0A286GVU7</accession>
<gene>
    <name evidence="5" type="ORF">SAMN05421508_109116</name>
</gene>
<dbReference type="PANTHER" id="PTHR47894:SF1">
    <property type="entry name" value="HTH-TYPE TRANSCRIPTIONAL REGULATOR VQSM"/>
    <property type="match status" value="1"/>
</dbReference>
<dbReference type="SMART" id="SM00342">
    <property type="entry name" value="HTH_ARAC"/>
    <property type="match status" value="1"/>
</dbReference>
<dbReference type="Pfam" id="PF12625">
    <property type="entry name" value="Arabinose_bd"/>
    <property type="match status" value="1"/>
</dbReference>
<dbReference type="Gene3D" id="1.10.10.60">
    <property type="entry name" value="Homeodomain-like"/>
    <property type="match status" value="1"/>
</dbReference>
<dbReference type="PANTHER" id="PTHR47894">
    <property type="entry name" value="HTH-TYPE TRANSCRIPTIONAL REGULATOR GADX"/>
    <property type="match status" value="1"/>
</dbReference>
<keyword evidence="1" id="KW-0805">Transcription regulation</keyword>
<proteinExistence type="predicted"/>
<dbReference type="InterPro" id="IPR009057">
    <property type="entry name" value="Homeodomain-like_sf"/>
</dbReference>
<protein>
    <submittedName>
        <fullName evidence="5">Transcriptional regulator, AraC family</fullName>
    </submittedName>
</protein>
<dbReference type="InterPro" id="IPR032687">
    <property type="entry name" value="AraC-type_N"/>
</dbReference>
<sequence length="338" mass="37752">MKDTGTVSVCFVHAALEGLIEHGHDPAPVLRKAAIPPELLASPRARVSPAAYGILLKVIAQVLDDELFGQDSRRMKVGTFALLCRSVVHAETLGKALERMTRFFGTVMDDVGATVSRGDRTASLVLYPRAPGLPRHVFLYETLLIFMHGIACWLVRRRIPILRADFAYPRPEHAAEYHVLYSARLRFDQPATAITFDAALLDLPCLQDEQTVKAFLRDNPENMLVKYKNVASDASRVRRLLRGIPPTEWPDFETVAAQLSSSPPTLRRRLRLDGTSFRAIKDQLRRDLALALLADPAARVADVAADLGFAEPSAFHRAFRKWTGGRPGDYHRRVRDRG</sequence>
<evidence type="ECO:0000256" key="1">
    <source>
        <dbReference type="ARBA" id="ARBA00023015"/>
    </source>
</evidence>
<reference evidence="6" key="1">
    <citation type="submission" date="2017-09" db="EMBL/GenBank/DDBJ databases">
        <authorList>
            <person name="Varghese N."/>
            <person name="Submissions S."/>
        </authorList>
    </citation>
    <scope>NUCLEOTIDE SEQUENCE [LARGE SCALE GENOMIC DNA]</scope>
    <source>
        <strain evidence="6">USBA 140</strain>
    </source>
</reference>
<dbReference type="SUPFAM" id="SSF46689">
    <property type="entry name" value="Homeodomain-like"/>
    <property type="match status" value="1"/>
</dbReference>
<dbReference type="GO" id="GO:0003700">
    <property type="term" value="F:DNA-binding transcription factor activity"/>
    <property type="evidence" value="ECO:0007669"/>
    <property type="project" value="InterPro"/>
</dbReference>
<evidence type="ECO:0000256" key="3">
    <source>
        <dbReference type="ARBA" id="ARBA00023163"/>
    </source>
</evidence>
<evidence type="ECO:0000256" key="2">
    <source>
        <dbReference type="ARBA" id="ARBA00023125"/>
    </source>
</evidence>
<keyword evidence="3" id="KW-0804">Transcription</keyword>
<organism evidence="5 6">
    <name type="scientific">Caenispirillum bisanense</name>
    <dbReference type="NCBI Taxonomy" id="414052"/>
    <lineage>
        <taxon>Bacteria</taxon>
        <taxon>Pseudomonadati</taxon>
        <taxon>Pseudomonadota</taxon>
        <taxon>Alphaproteobacteria</taxon>
        <taxon>Rhodospirillales</taxon>
        <taxon>Novispirillaceae</taxon>
        <taxon>Caenispirillum</taxon>
    </lineage>
</organism>
<dbReference type="RefSeq" id="WP_097280776.1">
    <property type="nucleotide sequence ID" value="NZ_OCNJ01000009.1"/>
</dbReference>
<keyword evidence="2" id="KW-0238">DNA-binding</keyword>
<dbReference type="AlphaFoldDB" id="A0A286GVU7"/>
<feature type="domain" description="HTH araC/xylS-type" evidence="4">
    <location>
        <begin position="235"/>
        <end position="333"/>
    </location>
</feature>
<dbReference type="Proteomes" id="UP000219621">
    <property type="component" value="Unassembled WGS sequence"/>
</dbReference>
<dbReference type="GO" id="GO:0005829">
    <property type="term" value="C:cytosol"/>
    <property type="evidence" value="ECO:0007669"/>
    <property type="project" value="TreeGrafter"/>
</dbReference>
<evidence type="ECO:0000313" key="5">
    <source>
        <dbReference type="EMBL" id="SOD99665.1"/>
    </source>
</evidence>
<evidence type="ECO:0000259" key="4">
    <source>
        <dbReference type="PROSITE" id="PS01124"/>
    </source>
</evidence>
<dbReference type="OrthoDB" id="9805730at2"/>